<evidence type="ECO:0000313" key="2">
    <source>
        <dbReference type="Proteomes" id="UP000176648"/>
    </source>
</evidence>
<protein>
    <submittedName>
        <fullName evidence="1">Uncharacterized protein</fullName>
    </submittedName>
</protein>
<proteinExistence type="predicted"/>
<organism evidence="1 2">
    <name type="scientific">Candidatus Liptonbacteria bacterium GWB1_49_6</name>
    <dbReference type="NCBI Taxonomy" id="1798644"/>
    <lineage>
        <taxon>Bacteria</taxon>
        <taxon>Candidatus Liptoniibacteriota</taxon>
    </lineage>
</organism>
<dbReference type="AlphaFoldDB" id="A0A1G2C559"/>
<accession>A0A1G2C559</accession>
<comment type="caution">
    <text evidence="1">The sequence shown here is derived from an EMBL/GenBank/DDBJ whole genome shotgun (WGS) entry which is preliminary data.</text>
</comment>
<sequence>MNFSNTDLVNAEARIRGWRIECAKKRHGVVVDAEAERALACILAQLIGRMSQLRRRGETIDLCWVHSDKARNILDAWTGESALNGCKAELSKEADAILLMLLAILVAGASPRTVWDSPVDIAGAFAN</sequence>
<reference evidence="1 2" key="1">
    <citation type="journal article" date="2016" name="Nat. Commun.">
        <title>Thousands of microbial genomes shed light on interconnected biogeochemical processes in an aquifer system.</title>
        <authorList>
            <person name="Anantharaman K."/>
            <person name="Brown C.T."/>
            <person name="Hug L.A."/>
            <person name="Sharon I."/>
            <person name="Castelle C.J."/>
            <person name="Probst A.J."/>
            <person name="Thomas B.C."/>
            <person name="Singh A."/>
            <person name="Wilkins M.J."/>
            <person name="Karaoz U."/>
            <person name="Brodie E.L."/>
            <person name="Williams K.H."/>
            <person name="Hubbard S.S."/>
            <person name="Banfield J.F."/>
        </authorList>
    </citation>
    <scope>NUCLEOTIDE SEQUENCE [LARGE SCALE GENOMIC DNA]</scope>
</reference>
<gene>
    <name evidence="1" type="ORF">A2122_01385</name>
</gene>
<dbReference type="STRING" id="1798644.A2122_01385"/>
<dbReference type="Proteomes" id="UP000176648">
    <property type="component" value="Unassembled WGS sequence"/>
</dbReference>
<evidence type="ECO:0000313" key="1">
    <source>
        <dbReference type="EMBL" id="OGY96376.1"/>
    </source>
</evidence>
<dbReference type="EMBL" id="MHKU01000034">
    <property type="protein sequence ID" value="OGY96376.1"/>
    <property type="molecule type" value="Genomic_DNA"/>
</dbReference>
<name>A0A1G2C559_9BACT</name>